<dbReference type="InterPro" id="IPR052725">
    <property type="entry name" value="GS_Type-3"/>
</dbReference>
<dbReference type="InterPro" id="IPR040577">
    <property type="entry name" value="Gln-synt_C"/>
</dbReference>
<dbReference type="PROSITE" id="PS51986">
    <property type="entry name" value="GS_BETA_GRASP"/>
    <property type="match status" value="1"/>
</dbReference>
<evidence type="ECO:0000259" key="4">
    <source>
        <dbReference type="PROSITE" id="PS51987"/>
    </source>
</evidence>
<dbReference type="InterPro" id="IPR014746">
    <property type="entry name" value="Gln_synth/guanido_kin_cat_dom"/>
</dbReference>
<dbReference type="GO" id="GO:0004356">
    <property type="term" value="F:glutamine synthetase activity"/>
    <property type="evidence" value="ECO:0007669"/>
    <property type="project" value="InterPro"/>
</dbReference>
<dbReference type="SUPFAM" id="SSF55931">
    <property type="entry name" value="Glutamine synthetase/guanido kinase"/>
    <property type="match status" value="1"/>
</dbReference>
<name>A0A412G197_9FIRM</name>
<organism evidence="5 6">
    <name type="scientific">Holdemania filiformis</name>
    <dbReference type="NCBI Taxonomy" id="61171"/>
    <lineage>
        <taxon>Bacteria</taxon>
        <taxon>Bacillati</taxon>
        <taxon>Bacillota</taxon>
        <taxon>Erysipelotrichia</taxon>
        <taxon>Erysipelotrichales</taxon>
        <taxon>Erysipelotrichaceae</taxon>
        <taxon>Holdemania</taxon>
    </lineage>
</organism>
<dbReference type="GeneID" id="83015540"/>
<evidence type="ECO:0000313" key="6">
    <source>
        <dbReference type="Proteomes" id="UP000284178"/>
    </source>
</evidence>
<dbReference type="RefSeq" id="WP_117894956.1">
    <property type="nucleotide sequence ID" value="NZ_CABJCV010000009.1"/>
</dbReference>
<accession>A0A412G197</accession>
<dbReference type="GO" id="GO:0006542">
    <property type="term" value="P:glutamine biosynthetic process"/>
    <property type="evidence" value="ECO:0007669"/>
    <property type="project" value="InterPro"/>
</dbReference>
<dbReference type="SMART" id="SM01230">
    <property type="entry name" value="Gln-synt_C"/>
    <property type="match status" value="1"/>
</dbReference>
<dbReference type="InterPro" id="IPR027303">
    <property type="entry name" value="Gln_synth_gly_rich_site"/>
</dbReference>
<dbReference type="Gene3D" id="3.30.590.10">
    <property type="entry name" value="Glutamine synthetase/guanido kinase, catalytic domain"/>
    <property type="match status" value="1"/>
</dbReference>
<dbReference type="InterPro" id="IPR008147">
    <property type="entry name" value="Gln_synt_N"/>
</dbReference>
<dbReference type="Pfam" id="PF12437">
    <property type="entry name" value="GSIII_N"/>
    <property type="match status" value="1"/>
</dbReference>
<dbReference type="InterPro" id="IPR008146">
    <property type="entry name" value="Gln_synth_cat_dom"/>
</dbReference>
<dbReference type="PROSITE" id="PS00181">
    <property type="entry name" value="GLNA_ATP"/>
    <property type="match status" value="1"/>
</dbReference>
<comment type="similarity">
    <text evidence="1 2">Belongs to the glutamine synthetase family.</text>
</comment>
<sequence length="697" mass="78877">MKITDPFDEFGCLLFDETLMQERLPYPIYKRWKETVAKEDSLDRNTADAIAHAMKRWAQENGATHFTHWFQPMTGSTAEKHDSFIEPDENGQPLVRFSGKSLIKGEPDASSFPSGGLRATFEARGYTYWDCTSPAFIRDNVLCIPTIFVSYNGESLDKKAPLLKSIEAISAAATRIVNIFGDKDVKRVIPMVGLEQEYFLVDKRYFEQRQDLVLTGRTLFGAMPAKGQELEDHYFGSIPSRVAAFMKEVNQELWKLGIYAKTEHNEAAPCQFEIAPIFNSVNIAVDQNQLIMDVLRKTADKHGFACLLHEKPFAGINGSGKHNNWSLVTDDHQNLFEPGDKPAENIRFLVFVCAFIQAVDQHAELLRMSSSGAGNDHRLGANEAPPAIISIYLGSYIEKVLNSLKGAVQTVEDQQDSPFTPISGLSYIPKDNTDRNRTSPLAFTGNKFEFRMLGSSLSASFANVVLNTITADVLNEIAEQLSDLKYKQDIRARALEICTQILKDHERILFSGDGYSQEWVAEAKRRGLPNIPSFIESVSALTSPKTIELFTRNHVYTEKELIARSEIMNEQYVKVSEIEAKVLIDMTRTEILPLVAREIQPLAATMQALDQPASYFQKQLSHLNELMDRMDKSADRLEGKLKEIDSVADYHERGIRFYYEAAPLMQQLRSAIDEHETIFDKKQYTLPTYEQMLFHSN</sequence>
<dbReference type="Pfam" id="PF00120">
    <property type="entry name" value="Gln-synt_C"/>
    <property type="match status" value="1"/>
</dbReference>
<comment type="caution">
    <text evidence="5">The sequence shown here is derived from an EMBL/GenBank/DDBJ whole genome shotgun (WGS) entry which is preliminary data.</text>
</comment>
<dbReference type="InterPro" id="IPR022147">
    <property type="entry name" value="GSIII_N"/>
</dbReference>
<dbReference type="PANTHER" id="PTHR42974:SF1">
    <property type="entry name" value="TYPE-3 GLUTAMINE SYNTHETASE"/>
    <property type="match status" value="1"/>
</dbReference>
<keyword evidence="6" id="KW-1185">Reference proteome</keyword>
<protein>
    <submittedName>
        <fullName evidence="5">Glutamine synthetase type III</fullName>
    </submittedName>
</protein>
<reference evidence="5 6" key="1">
    <citation type="submission" date="2018-08" db="EMBL/GenBank/DDBJ databases">
        <title>A genome reference for cultivated species of the human gut microbiota.</title>
        <authorList>
            <person name="Zou Y."/>
            <person name="Xue W."/>
            <person name="Luo G."/>
        </authorList>
    </citation>
    <scope>NUCLEOTIDE SEQUENCE [LARGE SCALE GENOMIC DNA]</scope>
    <source>
        <strain evidence="5 6">AF24-29</strain>
    </source>
</reference>
<gene>
    <name evidence="5" type="ORF">DWY25_09015</name>
</gene>
<evidence type="ECO:0000259" key="3">
    <source>
        <dbReference type="PROSITE" id="PS51986"/>
    </source>
</evidence>
<dbReference type="AlphaFoldDB" id="A0A412G197"/>
<dbReference type="EMBL" id="QRUP01000009">
    <property type="protein sequence ID" value="RGR74206.1"/>
    <property type="molecule type" value="Genomic_DNA"/>
</dbReference>
<dbReference type="PANTHER" id="PTHR42974">
    <property type="entry name" value="GLUTAMINE SYNTHETASE"/>
    <property type="match status" value="1"/>
</dbReference>
<evidence type="ECO:0000313" key="5">
    <source>
        <dbReference type="EMBL" id="RGR74206.1"/>
    </source>
</evidence>
<dbReference type="PROSITE" id="PS51987">
    <property type="entry name" value="GS_CATALYTIC"/>
    <property type="match status" value="1"/>
</dbReference>
<proteinExistence type="inferred from homology"/>
<dbReference type="Pfam" id="PF18318">
    <property type="entry name" value="Gln-synt_C-ter"/>
    <property type="match status" value="1"/>
</dbReference>
<dbReference type="Gene3D" id="1.20.120.1560">
    <property type="match status" value="1"/>
</dbReference>
<dbReference type="Proteomes" id="UP000284178">
    <property type="component" value="Unassembled WGS sequence"/>
</dbReference>
<evidence type="ECO:0000256" key="2">
    <source>
        <dbReference type="RuleBase" id="RU000384"/>
    </source>
</evidence>
<feature type="domain" description="GS catalytic" evidence="4">
    <location>
        <begin position="158"/>
        <end position="591"/>
    </location>
</feature>
<evidence type="ECO:0000256" key="1">
    <source>
        <dbReference type="PROSITE-ProRule" id="PRU01330"/>
    </source>
</evidence>
<feature type="domain" description="GS beta-grasp" evidence="3">
    <location>
        <begin position="64"/>
        <end position="153"/>
    </location>
</feature>